<feature type="region of interest" description="Disordered" evidence="1">
    <location>
        <begin position="830"/>
        <end position="850"/>
    </location>
</feature>
<organism evidence="3 4">
    <name type="scientific">Eragrostis curvula</name>
    <name type="common">weeping love grass</name>
    <dbReference type="NCBI Taxonomy" id="38414"/>
    <lineage>
        <taxon>Eukaryota</taxon>
        <taxon>Viridiplantae</taxon>
        <taxon>Streptophyta</taxon>
        <taxon>Embryophyta</taxon>
        <taxon>Tracheophyta</taxon>
        <taxon>Spermatophyta</taxon>
        <taxon>Magnoliopsida</taxon>
        <taxon>Liliopsida</taxon>
        <taxon>Poales</taxon>
        <taxon>Poaceae</taxon>
        <taxon>PACMAD clade</taxon>
        <taxon>Chloridoideae</taxon>
        <taxon>Eragrostideae</taxon>
        <taxon>Eragrostidinae</taxon>
        <taxon>Eragrostis</taxon>
    </lineage>
</organism>
<dbReference type="InterPro" id="IPR007199">
    <property type="entry name" value="Rep_factor-A_N"/>
</dbReference>
<evidence type="ECO:0000259" key="2">
    <source>
        <dbReference type="Pfam" id="PF04057"/>
    </source>
</evidence>
<dbReference type="Proteomes" id="UP000324897">
    <property type="component" value="Unassembled WGS sequence"/>
</dbReference>
<dbReference type="PANTHER" id="PTHR14944">
    <property type="entry name" value="RPA-RELATED PROTEIN RADX"/>
    <property type="match status" value="1"/>
</dbReference>
<dbReference type="SUPFAM" id="SSF50249">
    <property type="entry name" value="Nucleic acid-binding proteins"/>
    <property type="match status" value="6"/>
</dbReference>
<dbReference type="GO" id="GO:0005634">
    <property type="term" value="C:nucleus"/>
    <property type="evidence" value="ECO:0007669"/>
    <property type="project" value="InterPro"/>
</dbReference>
<sequence>MAGDERLTLGAVAAILEGSLPAGLWPWLQVTSLSISTRGEGNNYGMLLSDGDHFMHSTLAASLDDLVKDGRIRPGTVVRLEEFTVVTLPGSSRGIEVKHLGVVQANCERIGNPSLYRSSHLEVKHDKLNVPSAYRSSHLELKRDKLNVDSVASPVKLNCGAYSGGQGLNWHLTRGAVALQGPELQRPVMQVVGVSQMRLELNLCHFILSDGVHTLNAMLSPVLSHLVEGTRLRKGTIVRLLMFSYNTVRIHSMVVVGNLEVLQTECDLIGSPKAYELCCIKKPSGPKSNCGEPYSKSAANYAQPNNVSYSSCQDLKWYLTHGAVAAIMKGEMAVEQRPVMQVVDFSLTSQNGFSFYLILLSDGVHQVYANLFPHLSHLVVDNYLLKGSRVRLLKFIRETFNQDQNYRHVSHLIFSVITIAVELEVLNKECELIGSPTFYELGNKEQELDAVSLDDLLQLLGGSHPAGQSLKGHLTRGIVAMMQQPVMQVITVYLTIPLFKKHGMYSLMLSDGVHAYDAILLSKLNHLAKNNHIRSGTIVRLLEVVFYSVQSPSRILVNELEVLQIECELIGSPEAYDLCRIKKPHVLQCKCEEPYPRSVASYAQPFDKPRLNGQSYKGHLTQGVVAAMFEGEITVQQQPLMQVVSFPSEDQIELSDGVHKAYGFLLPHLRHLVSDNRLRKGTIVHIPKFVFEERYFSIEELEVLQTEHKMIGRPTFYEPHLHGPSYKGHLTPGAVAAIFEGEIPVEQQPVMQVVDFPRFGCKIELSDGVHKAHGFLLPHLRHLVSDNRLLNGTIVRVLKIRADDWSFSIEELEVLQKGCKLIGRPTFYERDAAQPTGGGGSHPRYKATPG</sequence>
<feature type="domain" description="Replication factor-A protein 1 N-terminal" evidence="2">
    <location>
        <begin position="7"/>
        <end position="104"/>
    </location>
</feature>
<evidence type="ECO:0000313" key="3">
    <source>
        <dbReference type="EMBL" id="TVU05638.1"/>
    </source>
</evidence>
<dbReference type="GO" id="GO:0003697">
    <property type="term" value="F:single-stranded DNA binding"/>
    <property type="evidence" value="ECO:0007669"/>
    <property type="project" value="InterPro"/>
</dbReference>
<feature type="domain" description="Replication factor-A protein 1 N-terminal" evidence="2">
    <location>
        <begin position="319"/>
        <end position="404"/>
    </location>
</feature>
<dbReference type="EMBL" id="RWGY01000051">
    <property type="protein sequence ID" value="TVU05638.1"/>
    <property type="molecule type" value="Genomic_DNA"/>
</dbReference>
<dbReference type="Gramene" id="TVU05638">
    <property type="protein sequence ID" value="TVU05638"/>
    <property type="gene ID" value="EJB05_48807"/>
</dbReference>
<reference evidence="3 4" key="1">
    <citation type="journal article" date="2019" name="Sci. Rep.">
        <title>A high-quality genome of Eragrostis curvula grass provides insights into Poaceae evolution and supports new strategies to enhance forage quality.</title>
        <authorList>
            <person name="Carballo J."/>
            <person name="Santos B.A.C.M."/>
            <person name="Zappacosta D."/>
            <person name="Garbus I."/>
            <person name="Selva J.P."/>
            <person name="Gallo C.A."/>
            <person name="Diaz A."/>
            <person name="Albertini E."/>
            <person name="Caccamo M."/>
            <person name="Echenique V."/>
        </authorList>
    </citation>
    <scope>NUCLEOTIDE SEQUENCE [LARGE SCALE GENOMIC DNA]</scope>
    <source>
        <strain evidence="4">cv. Victoria</strain>
        <tissue evidence="3">Leaf</tissue>
    </source>
</reference>
<proteinExistence type="predicted"/>
<accession>A0A5J9T3R2</accession>
<protein>
    <recommendedName>
        <fullName evidence="2">Replication factor-A protein 1 N-terminal domain-containing protein</fullName>
    </recommendedName>
</protein>
<dbReference type="PANTHER" id="PTHR14944:SF2">
    <property type="entry name" value="RPA-RELATED PROTEIN RADX"/>
    <property type="match status" value="1"/>
</dbReference>
<dbReference type="InterPro" id="IPR012340">
    <property type="entry name" value="NA-bd_OB-fold"/>
</dbReference>
<dbReference type="OrthoDB" id="695979at2759"/>
<keyword evidence="4" id="KW-1185">Reference proteome</keyword>
<name>A0A5J9T3R2_9POAL</name>
<evidence type="ECO:0000256" key="1">
    <source>
        <dbReference type="SAM" id="MobiDB-lite"/>
    </source>
</evidence>
<dbReference type="Gene3D" id="2.40.50.140">
    <property type="entry name" value="Nucleic acid-binding proteins"/>
    <property type="match status" value="6"/>
</dbReference>
<evidence type="ECO:0000313" key="4">
    <source>
        <dbReference type="Proteomes" id="UP000324897"/>
    </source>
</evidence>
<gene>
    <name evidence="3" type="ORF">EJB05_48807</name>
</gene>
<dbReference type="Pfam" id="PF04057">
    <property type="entry name" value="Rep-A_N"/>
    <property type="match status" value="4"/>
</dbReference>
<dbReference type="InterPro" id="IPR040893">
    <property type="entry name" value="RADX"/>
</dbReference>
<feature type="domain" description="Replication factor-A protein 1 N-terminal" evidence="2">
    <location>
        <begin position="483"/>
        <end position="564"/>
    </location>
</feature>
<feature type="domain" description="Replication factor-A protein 1 N-terminal" evidence="2">
    <location>
        <begin position="184"/>
        <end position="263"/>
    </location>
</feature>
<dbReference type="AlphaFoldDB" id="A0A5J9T3R2"/>
<comment type="caution">
    <text evidence="3">The sequence shown here is derived from an EMBL/GenBank/DDBJ whole genome shotgun (WGS) entry which is preliminary data.</text>
</comment>
<dbReference type="GO" id="GO:0006260">
    <property type="term" value="P:DNA replication"/>
    <property type="evidence" value="ECO:0007669"/>
    <property type="project" value="InterPro"/>
</dbReference>